<keyword evidence="2" id="KW-1185">Reference proteome</keyword>
<evidence type="ECO:0000313" key="2">
    <source>
        <dbReference type="Proteomes" id="UP000095287"/>
    </source>
</evidence>
<name>A0A1I7XXH9_9BILA</name>
<dbReference type="AlphaFoldDB" id="A0A1I7XXH9"/>
<feature type="transmembrane region" description="Helical" evidence="1">
    <location>
        <begin position="211"/>
        <end position="232"/>
    </location>
</feature>
<keyword evidence="1" id="KW-0472">Membrane</keyword>
<accession>A0A1I7XXH9</accession>
<feature type="transmembrane region" description="Helical" evidence="1">
    <location>
        <begin position="39"/>
        <end position="62"/>
    </location>
</feature>
<keyword evidence="1" id="KW-0812">Transmembrane</keyword>
<evidence type="ECO:0000256" key="1">
    <source>
        <dbReference type="SAM" id="Phobius"/>
    </source>
</evidence>
<feature type="transmembrane region" description="Helical" evidence="1">
    <location>
        <begin position="82"/>
        <end position="104"/>
    </location>
</feature>
<dbReference type="Proteomes" id="UP000095287">
    <property type="component" value="Unplaced"/>
</dbReference>
<feature type="transmembrane region" description="Helical" evidence="1">
    <location>
        <begin position="133"/>
        <end position="153"/>
    </location>
</feature>
<sequence>MAVLLVATTLVATVSTVFAVQWILFIMGVVCNAPESSQMILYIGLLFMAGHLCYTTATLAIYAQRIYILVFPLKSLKKVNRAIVLVEIIVAVIGISIAVVPNAMHAPMDVVPVPKGCYSMNCSHLVTRGNFSAGVSFALSICTVVLGCTFQYAHFKYRKARQFVKSETLKLHQFARYSFYIRLIVETLPYVSDIVLVNALGVRIGTYIGPYGVLGCSLDFCTCTVLYYKLVVMRVAKPKAEKSSKVGIISLVNVGNDL</sequence>
<organism evidence="2 3">
    <name type="scientific">Steinernema glaseri</name>
    <dbReference type="NCBI Taxonomy" id="37863"/>
    <lineage>
        <taxon>Eukaryota</taxon>
        <taxon>Metazoa</taxon>
        <taxon>Ecdysozoa</taxon>
        <taxon>Nematoda</taxon>
        <taxon>Chromadorea</taxon>
        <taxon>Rhabditida</taxon>
        <taxon>Tylenchina</taxon>
        <taxon>Panagrolaimomorpha</taxon>
        <taxon>Strongyloidoidea</taxon>
        <taxon>Steinernematidae</taxon>
        <taxon>Steinernema</taxon>
    </lineage>
</organism>
<keyword evidence="1" id="KW-1133">Transmembrane helix</keyword>
<protein>
    <submittedName>
        <fullName evidence="3">G protein-coupled receptor</fullName>
    </submittedName>
</protein>
<dbReference type="WBParaSite" id="L893_g10490.t1">
    <property type="protein sequence ID" value="L893_g10490.t1"/>
    <property type="gene ID" value="L893_g10490"/>
</dbReference>
<evidence type="ECO:0000313" key="3">
    <source>
        <dbReference type="WBParaSite" id="L893_g10490.t1"/>
    </source>
</evidence>
<proteinExistence type="predicted"/>
<reference evidence="3" key="1">
    <citation type="submission" date="2016-11" db="UniProtKB">
        <authorList>
            <consortium name="WormBaseParasite"/>
        </authorList>
    </citation>
    <scope>IDENTIFICATION</scope>
</reference>
<feature type="transmembrane region" description="Helical" evidence="1">
    <location>
        <begin position="174"/>
        <end position="191"/>
    </location>
</feature>